<protein>
    <submittedName>
        <fullName evidence="11">Thiol reductant ABC exporter subunit CydD</fullName>
    </submittedName>
</protein>
<evidence type="ECO:0000256" key="2">
    <source>
        <dbReference type="ARBA" id="ARBA00022692"/>
    </source>
</evidence>
<dbReference type="InterPro" id="IPR027417">
    <property type="entry name" value="P-loop_NTPase"/>
</dbReference>
<evidence type="ECO:0000256" key="1">
    <source>
        <dbReference type="ARBA" id="ARBA00004651"/>
    </source>
</evidence>
<feature type="region of interest" description="Disordered" evidence="7">
    <location>
        <begin position="1"/>
        <end position="20"/>
    </location>
</feature>
<dbReference type="InterPro" id="IPR003593">
    <property type="entry name" value="AAA+_ATPase"/>
</dbReference>
<evidence type="ECO:0000256" key="6">
    <source>
        <dbReference type="ARBA" id="ARBA00023136"/>
    </source>
</evidence>
<dbReference type="Gene3D" id="1.20.1560.10">
    <property type="entry name" value="ABC transporter type 1, transmembrane domain"/>
    <property type="match status" value="1"/>
</dbReference>
<dbReference type="InterPro" id="IPR014216">
    <property type="entry name" value="ABC_transptr_CydD"/>
</dbReference>
<dbReference type="PROSITE" id="PS50929">
    <property type="entry name" value="ABC_TM1F"/>
    <property type="match status" value="1"/>
</dbReference>
<dbReference type="NCBIfam" id="TIGR02857">
    <property type="entry name" value="CydD"/>
    <property type="match status" value="1"/>
</dbReference>
<dbReference type="CDD" id="cd18584">
    <property type="entry name" value="ABC_6TM_AarD_CydD"/>
    <property type="match status" value="1"/>
</dbReference>
<feature type="transmembrane region" description="Helical" evidence="8">
    <location>
        <begin position="39"/>
        <end position="61"/>
    </location>
</feature>
<dbReference type="Proteomes" id="UP001277761">
    <property type="component" value="Unassembled WGS sequence"/>
</dbReference>
<evidence type="ECO:0000313" key="11">
    <source>
        <dbReference type="EMBL" id="MDX8150567.1"/>
    </source>
</evidence>
<feature type="transmembrane region" description="Helical" evidence="8">
    <location>
        <begin position="178"/>
        <end position="198"/>
    </location>
</feature>
<evidence type="ECO:0000313" key="12">
    <source>
        <dbReference type="Proteomes" id="UP001277761"/>
    </source>
</evidence>
<feature type="transmembrane region" description="Helical" evidence="8">
    <location>
        <begin position="290"/>
        <end position="308"/>
    </location>
</feature>
<dbReference type="PANTHER" id="PTHR24221">
    <property type="entry name" value="ATP-BINDING CASSETTE SUB-FAMILY B"/>
    <property type="match status" value="1"/>
</dbReference>
<feature type="transmembrane region" description="Helical" evidence="8">
    <location>
        <begin position="150"/>
        <end position="172"/>
    </location>
</feature>
<keyword evidence="4" id="KW-0067">ATP-binding</keyword>
<evidence type="ECO:0000256" key="5">
    <source>
        <dbReference type="ARBA" id="ARBA00022989"/>
    </source>
</evidence>
<dbReference type="PANTHER" id="PTHR24221:SF590">
    <property type="entry name" value="COMPONENT LINKED WITH THE ASSEMBLY OF CYTOCHROME' TRANSPORT TRANSMEMBRANE ATP-BINDING PROTEIN ABC TRANSPORTER CYDD-RELATED"/>
    <property type="match status" value="1"/>
</dbReference>
<gene>
    <name evidence="11" type="primary">cydD</name>
    <name evidence="11" type="ORF">SK069_03095</name>
</gene>
<dbReference type="InterPro" id="IPR003439">
    <property type="entry name" value="ABC_transporter-like_ATP-bd"/>
</dbReference>
<evidence type="ECO:0000259" key="10">
    <source>
        <dbReference type="PROSITE" id="PS50929"/>
    </source>
</evidence>
<organism evidence="11 12">
    <name type="scientific">Patulibacter brassicae</name>
    <dbReference type="NCBI Taxonomy" id="1705717"/>
    <lineage>
        <taxon>Bacteria</taxon>
        <taxon>Bacillati</taxon>
        <taxon>Actinomycetota</taxon>
        <taxon>Thermoleophilia</taxon>
        <taxon>Solirubrobacterales</taxon>
        <taxon>Patulibacteraceae</taxon>
        <taxon>Patulibacter</taxon>
    </lineage>
</organism>
<accession>A0ABU4VFG9</accession>
<reference evidence="11 12" key="1">
    <citation type="submission" date="2023-11" db="EMBL/GenBank/DDBJ databases">
        <authorList>
            <person name="Xu M."/>
            <person name="Jiang T."/>
        </authorList>
    </citation>
    <scope>NUCLEOTIDE SEQUENCE [LARGE SCALE GENOMIC DNA]</scope>
    <source>
        <strain evidence="11 12">SD</strain>
    </source>
</reference>
<dbReference type="PROSITE" id="PS50893">
    <property type="entry name" value="ABC_TRANSPORTER_2"/>
    <property type="match status" value="1"/>
</dbReference>
<dbReference type="InterPro" id="IPR011527">
    <property type="entry name" value="ABC1_TM_dom"/>
</dbReference>
<feature type="compositionally biased region" description="Low complexity" evidence="7">
    <location>
        <begin position="1"/>
        <end position="16"/>
    </location>
</feature>
<keyword evidence="5 8" id="KW-1133">Transmembrane helix</keyword>
<dbReference type="InterPro" id="IPR017871">
    <property type="entry name" value="ABC_transporter-like_CS"/>
</dbReference>
<dbReference type="Gene3D" id="3.40.50.300">
    <property type="entry name" value="P-loop containing nucleotide triphosphate hydrolases"/>
    <property type="match status" value="1"/>
</dbReference>
<feature type="transmembrane region" description="Helical" evidence="8">
    <location>
        <begin position="259"/>
        <end position="284"/>
    </location>
</feature>
<comment type="caution">
    <text evidence="11">The sequence shown here is derived from an EMBL/GenBank/DDBJ whole genome shotgun (WGS) entry which is preliminary data.</text>
</comment>
<evidence type="ECO:0000256" key="3">
    <source>
        <dbReference type="ARBA" id="ARBA00022741"/>
    </source>
</evidence>
<name>A0ABU4VFG9_9ACTN</name>
<dbReference type="Pfam" id="PF00664">
    <property type="entry name" value="ABC_membrane"/>
    <property type="match status" value="1"/>
</dbReference>
<dbReference type="SMART" id="SM00382">
    <property type="entry name" value="AAA"/>
    <property type="match status" value="1"/>
</dbReference>
<dbReference type="Pfam" id="PF00005">
    <property type="entry name" value="ABC_tran"/>
    <property type="match status" value="1"/>
</dbReference>
<proteinExistence type="predicted"/>
<dbReference type="InterPro" id="IPR039421">
    <property type="entry name" value="Type_1_exporter"/>
</dbReference>
<feature type="transmembrane region" description="Helical" evidence="8">
    <location>
        <begin position="81"/>
        <end position="105"/>
    </location>
</feature>
<dbReference type="CDD" id="cd03228">
    <property type="entry name" value="ABCC_MRP_Like"/>
    <property type="match status" value="1"/>
</dbReference>
<keyword evidence="3" id="KW-0547">Nucleotide-binding</keyword>
<evidence type="ECO:0000256" key="8">
    <source>
        <dbReference type="SAM" id="Phobius"/>
    </source>
</evidence>
<evidence type="ECO:0000256" key="7">
    <source>
        <dbReference type="SAM" id="MobiDB-lite"/>
    </source>
</evidence>
<evidence type="ECO:0000256" key="4">
    <source>
        <dbReference type="ARBA" id="ARBA00022840"/>
    </source>
</evidence>
<dbReference type="SUPFAM" id="SSF52540">
    <property type="entry name" value="P-loop containing nucleoside triphosphate hydrolases"/>
    <property type="match status" value="1"/>
</dbReference>
<dbReference type="SUPFAM" id="SSF90123">
    <property type="entry name" value="ABC transporter transmembrane region"/>
    <property type="match status" value="1"/>
</dbReference>
<dbReference type="PROSITE" id="PS00211">
    <property type="entry name" value="ABC_TRANSPORTER_1"/>
    <property type="match status" value="1"/>
</dbReference>
<keyword evidence="6 8" id="KW-0472">Membrane</keyword>
<keyword evidence="2 8" id="KW-0812">Transmembrane</keyword>
<dbReference type="RefSeq" id="WP_319952713.1">
    <property type="nucleotide sequence ID" value="NZ_JAXAVX010000001.1"/>
</dbReference>
<dbReference type="EMBL" id="JAXAVX010000001">
    <property type="protein sequence ID" value="MDX8150567.1"/>
    <property type="molecule type" value="Genomic_DNA"/>
</dbReference>
<dbReference type="InterPro" id="IPR036640">
    <property type="entry name" value="ABC1_TM_sf"/>
</dbReference>
<feature type="domain" description="ABC transmembrane type-1" evidence="10">
    <location>
        <begin position="42"/>
        <end position="322"/>
    </location>
</feature>
<evidence type="ECO:0000259" key="9">
    <source>
        <dbReference type="PROSITE" id="PS50893"/>
    </source>
</evidence>
<feature type="domain" description="ABC transporter" evidence="9">
    <location>
        <begin position="357"/>
        <end position="583"/>
    </location>
</feature>
<comment type="subcellular location">
    <subcellularLocation>
        <location evidence="1">Cell membrane</location>
        <topology evidence="1">Multi-pass membrane protein</topology>
    </subcellularLocation>
</comment>
<sequence length="583" mass="59403">MNAAAPDANATPAARGRAARDEARAVHRRLLEVDPRVRTGLAAAIGCGALAASLLVLQAWVIADAVTDAVAGRAPTGTALALLGLAVAGRVALGAGTELAGRWAARRAMASLRVRIADAALRGRSAPLEGARRGEVVAAATQGVDALADYYARAVPAVALAGAVPLGLVAVVTWRAPLVGALLACTLPIVVVFLALVGRRSAEHARERQHQLAVLGAHFLEVVRGLPTLRAHGREHAQVPALRTIAERYRDESLAALRVAFLSALVLELLAMLGTAIAAAVVGVQLAEGHLTLGVGLFVLLLAPEVYAPLREAGQRFHAAEDGAEAARRALAFLDEPGPLDDRGTGVAAPDPSAAALRLRGAAVRGGGGRADALAPLDLDVAPGRTLAIVGPSGSGKSTLLELLARLRDPDVGTVRCGGTDLRALPPEAWWRRVAWLAQRPTLPAGELGALLRTMATAAGAGPDDVRRLGLAVHRAGADEVLAELPDDLRTPVGAGGRTLSAGQLQRLCLAGALASRAPLLLLDEPTAHLDPATAERVRDGILGSAAGRTLVVATHDAELAAACDAVVTLVPAGAVAGAAVTA</sequence>
<keyword evidence="12" id="KW-1185">Reference proteome</keyword>